<evidence type="ECO:0000256" key="1">
    <source>
        <dbReference type="SAM" id="SignalP"/>
    </source>
</evidence>
<reference evidence="3" key="1">
    <citation type="submission" date="2017-02" db="UniProtKB">
        <authorList>
            <consortium name="WormBaseParasite"/>
        </authorList>
    </citation>
    <scope>IDENTIFICATION</scope>
</reference>
<keyword evidence="2" id="KW-1185">Reference proteome</keyword>
<proteinExistence type="predicted"/>
<feature type="signal peptide" evidence="1">
    <location>
        <begin position="1"/>
        <end position="17"/>
    </location>
</feature>
<organism evidence="2 3">
    <name type="scientific">Strongyloides papillosus</name>
    <name type="common">Intestinal threadworm</name>
    <dbReference type="NCBI Taxonomy" id="174720"/>
    <lineage>
        <taxon>Eukaryota</taxon>
        <taxon>Metazoa</taxon>
        <taxon>Ecdysozoa</taxon>
        <taxon>Nematoda</taxon>
        <taxon>Chromadorea</taxon>
        <taxon>Rhabditida</taxon>
        <taxon>Tylenchina</taxon>
        <taxon>Panagrolaimomorpha</taxon>
        <taxon>Strongyloidoidea</taxon>
        <taxon>Strongyloididae</taxon>
        <taxon>Strongyloides</taxon>
    </lineage>
</organism>
<evidence type="ECO:0000313" key="3">
    <source>
        <dbReference type="WBParaSite" id="SPAL_0000043600.1"/>
    </source>
</evidence>
<keyword evidence="1" id="KW-0732">Signal</keyword>
<feature type="chain" id="PRO_5005893802" evidence="1">
    <location>
        <begin position="18"/>
        <end position="130"/>
    </location>
</feature>
<sequence length="130" mass="15173">MKLLLFFIVFLLYLVDGTTHSSPAKTGESSEHKSKKENELGLDSALEYMAPLLFGNSGVNDHFHHGFDGRNMFGFGMGYGPISSHIRNYNRDRYGYGPHDRYDYVYNSHYFRRQSKEIRALRKEVREIKE</sequence>
<name>A0A0N5B2Y5_STREA</name>
<protein>
    <submittedName>
        <fullName evidence="3">Secreted protein</fullName>
    </submittedName>
</protein>
<dbReference type="Proteomes" id="UP000046392">
    <property type="component" value="Unplaced"/>
</dbReference>
<dbReference type="AlphaFoldDB" id="A0A0N5B2Y5"/>
<accession>A0A0N5B2Y5</accession>
<dbReference type="WBParaSite" id="SPAL_0000043600.1">
    <property type="protein sequence ID" value="SPAL_0000043600.1"/>
    <property type="gene ID" value="SPAL_0000043600"/>
</dbReference>
<evidence type="ECO:0000313" key="2">
    <source>
        <dbReference type="Proteomes" id="UP000046392"/>
    </source>
</evidence>